<protein>
    <submittedName>
        <fullName evidence="1">Uncharacterized protein</fullName>
    </submittedName>
</protein>
<evidence type="ECO:0000313" key="1">
    <source>
        <dbReference type="EMBL" id="KAK8196551.1"/>
    </source>
</evidence>
<name>A0ACC3S559_9PEZI</name>
<dbReference type="Proteomes" id="UP001320706">
    <property type="component" value="Unassembled WGS sequence"/>
</dbReference>
<sequence length="157" mass="17589">MPILSRALARSLDIEDWNIVQNNGARAAQVVPHVHFHYIPRYPEGRVENKRKGNVDVGMLKSWRMFGRGTREELDDEEAVGLSRRIREGLAVEVEEVVKGRGRSAMSDVGWRSVLDGQRPEQALVCVKYCSSNGGIIGVWLRTLDRQSPAAPTGPRK</sequence>
<gene>
    <name evidence="1" type="ORF">M8818_006716</name>
</gene>
<keyword evidence="2" id="KW-1185">Reference proteome</keyword>
<accession>A0ACC3S559</accession>
<dbReference type="EMBL" id="JAMKPW020000041">
    <property type="protein sequence ID" value="KAK8196551.1"/>
    <property type="molecule type" value="Genomic_DNA"/>
</dbReference>
<proteinExistence type="predicted"/>
<comment type="caution">
    <text evidence="1">The sequence shown here is derived from an EMBL/GenBank/DDBJ whole genome shotgun (WGS) entry which is preliminary data.</text>
</comment>
<reference evidence="1" key="1">
    <citation type="submission" date="2024-02" db="EMBL/GenBank/DDBJ databases">
        <title>Metagenome Assembled Genome of Zalaria obscura JY119.</title>
        <authorList>
            <person name="Vighnesh L."/>
            <person name="Jagadeeshwari U."/>
            <person name="Venkata Ramana C."/>
            <person name="Sasikala C."/>
        </authorList>
    </citation>
    <scope>NUCLEOTIDE SEQUENCE</scope>
    <source>
        <strain evidence="1">JY119</strain>
    </source>
</reference>
<evidence type="ECO:0000313" key="2">
    <source>
        <dbReference type="Proteomes" id="UP001320706"/>
    </source>
</evidence>
<organism evidence="1 2">
    <name type="scientific">Zalaria obscura</name>
    <dbReference type="NCBI Taxonomy" id="2024903"/>
    <lineage>
        <taxon>Eukaryota</taxon>
        <taxon>Fungi</taxon>
        <taxon>Dikarya</taxon>
        <taxon>Ascomycota</taxon>
        <taxon>Pezizomycotina</taxon>
        <taxon>Dothideomycetes</taxon>
        <taxon>Dothideomycetidae</taxon>
        <taxon>Dothideales</taxon>
        <taxon>Zalariaceae</taxon>
        <taxon>Zalaria</taxon>
    </lineage>
</organism>